<dbReference type="SUPFAM" id="SSF81338">
    <property type="entry name" value="Aquaporin-like"/>
    <property type="match status" value="1"/>
</dbReference>
<feature type="transmembrane region" description="Helical" evidence="7">
    <location>
        <begin position="124"/>
        <end position="142"/>
    </location>
</feature>
<dbReference type="NCBIfam" id="TIGR00861">
    <property type="entry name" value="MIP"/>
    <property type="match status" value="1"/>
</dbReference>
<dbReference type="Gene3D" id="1.20.1080.10">
    <property type="entry name" value="Glycerol uptake facilitator protein"/>
    <property type="match status" value="1"/>
</dbReference>
<comment type="subcellular location">
    <subcellularLocation>
        <location evidence="1">Membrane</location>
        <topology evidence="1">Multi-pass membrane protein</topology>
    </subcellularLocation>
</comment>
<reference evidence="8 9" key="1">
    <citation type="journal article" date="2011" name="J. Bacteriol.">
        <title>Genome sequence of 'Pedosphaera parvula' Ellin514, an aerobic Verrucomicrobial isolate from pasture soil.</title>
        <authorList>
            <person name="Kant R."/>
            <person name="van Passel M.W."/>
            <person name="Sangwan P."/>
            <person name="Palva A."/>
            <person name="Lucas S."/>
            <person name="Copeland A."/>
            <person name="Lapidus A."/>
            <person name="Glavina Del Rio T."/>
            <person name="Dalin E."/>
            <person name="Tice H."/>
            <person name="Bruce D."/>
            <person name="Goodwin L."/>
            <person name="Pitluck S."/>
            <person name="Chertkov O."/>
            <person name="Larimer F.W."/>
            <person name="Land M.L."/>
            <person name="Hauser L."/>
            <person name="Brettin T.S."/>
            <person name="Detter J.C."/>
            <person name="Han S."/>
            <person name="de Vos W.M."/>
            <person name="Janssen P.H."/>
            <person name="Smidt H."/>
        </authorList>
    </citation>
    <scope>NUCLEOTIDE SEQUENCE [LARGE SCALE GENOMIC DNA]</scope>
    <source>
        <strain evidence="8 9">Ellin514</strain>
    </source>
</reference>
<evidence type="ECO:0000313" key="8">
    <source>
        <dbReference type="EMBL" id="EEF57361.1"/>
    </source>
</evidence>
<dbReference type="PANTHER" id="PTHR45724">
    <property type="entry name" value="AQUAPORIN NIP2-1"/>
    <property type="match status" value="1"/>
</dbReference>
<keyword evidence="9" id="KW-1185">Reference proteome</keyword>
<keyword evidence="2 6" id="KW-0813">Transport</keyword>
<dbReference type="GO" id="GO:0016020">
    <property type="term" value="C:membrane"/>
    <property type="evidence" value="ECO:0007669"/>
    <property type="project" value="UniProtKB-SubCell"/>
</dbReference>
<evidence type="ECO:0000256" key="1">
    <source>
        <dbReference type="ARBA" id="ARBA00004141"/>
    </source>
</evidence>
<dbReference type="EMBL" id="ABOX02000072">
    <property type="protein sequence ID" value="EEF57361.1"/>
    <property type="molecule type" value="Genomic_DNA"/>
</dbReference>
<dbReference type="InterPro" id="IPR034294">
    <property type="entry name" value="Aquaporin_transptr"/>
</dbReference>
<dbReference type="AlphaFoldDB" id="B9XS29"/>
<evidence type="ECO:0000313" key="9">
    <source>
        <dbReference type="Proteomes" id="UP000003688"/>
    </source>
</evidence>
<dbReference type="GO" id="GO:0015267">
    <property type="term" value="F:channel activity"/>
    <property type="evidence" value="ECO:0007669"/>
    <property type="project" value="InterPro"/>
</dbReference>
<dbReference type="PANTHER" id="PTHR45724:SF13">
    <property type="entry name" value="AQUAPORIN NIP1-1-RELATED"/>
    <property type="match status" value="1"/>
</dbReference>
<dbReference type="InterPro" id="IPR023271">
    <property type="entry name" value="Aquaporin-like"/>
</dbReference>
<keyword evidence="4 7" id="KW-1133">Transmembrane helix</keyword>
<accession>B9XS29</accession>
<feature type="transmembrane region" description="Helical" evidence="7">
    <location>
        <begin position="149"/>
        <end position="167"/>
    </location>
</feature>
<evidence type="ECO:0000256" key="3">
    <source>
        <dbReference type="ARBA" id="ARBA00022692"/>
    </source>
</evidence>
<evidence type="ECO:0000256" key="7">
    <source>
        <dbReference type="SAM" id="Phobius"/>
    </source>
</evidence>
<keyword evidence="3 6" id="KW-0812">Transmembrane</keyword>
<evidence type="ECO:0000256" key="5">
    <source>
        <dbReference type="ARBA" id="ARBA00023136"/>
    </source>
</evidence>
<dbReference type="Proteomes" id="UP000003688">
    <property type="component" value="Unassembled WGS sequence"/>
</dbReference>
<proteinExistence type="inferred from homology"/>
<keyword evidence="5 7" id="KW-0472">Membrane</keyword>
<sequence length="229" mass="23969">MRPLMRKCFAECLGTFALVFAGTGAIVINDVTNGGITHVGIALTFGLIVLSMIYAIGDISGAHLNPAVTTAFWLARRFPAQMVFPYILSQCLGGIAASVALRFLFPSHPNLGATLPAGSEMQSFVLELILTFLLMFVILNVSTGAREKGITAGIAVGAVIGLEAMFAGKICGASMNPARSLAPALVSGHFEHLWLYIVAPVLGAVLGIFAFRACCDSSRSSSPAQIPVP</sequence>
<dbReference type="PRINTS" id="PR00783">
    <property type="entry name" value="MINTRINSICP"/>
</dbReference>
<organism evidence="8 9">
    <name type="scientific">Pedosphaera parvula (strain Ellin514)</name>
    <dbReference type="NCBI Taxonomy" id="320771"/>
    <lineage>
        <taxon>Bacteria</taxon>
        <taxon>Pseudomonadati</taxon>
        <taxon>Verrucomicrobiota</taxon>
        <taxon>Pedosphaerae</taxon>
        <taxon>Pedosphaerales</taxon>
        <taxon>Pedosphaeraceae</taxon>
        <taxon>Pedosphaera</taxon>
    </lineage>
</organism>
<dbReference type="STRING" id="320771.Cflav_PD0582"/>
<evidence type="ECO:0000256" key="6">
    <source>
        <dbReference type="RuleBase" id="RU000477"/>
    </source>
</evidence>
<feature type="transmembrane region" description="Helical" evidence="7">
    <location>
        <begin position="83"/>
        <end position="104"/>
    </location>
</feature>
<gene>
    <name evidence="8" type="ORF">Cflav_PD0582</name>
</gene>
<dbReference type="Pfam" id="PF00230">
    <property type="entry name" value="MIP"/>
    <property type="match status" value="1"/>
</dbReference>
<dbReference type="InterPro" id="IPR000425">
    <property type="entry name" value="MIP"/>
</dbReference>
<evidence type="ECO:0000256" key="2">
    <source>
        <dbReference type="ARBA" id="ARBA00022448"/>
    </source>
</evidence>
<feature type="transmembrane region" description="Helical" evidence="7">
    <location>
        <begin position="193"/>
        <end position="211"/>
    </location>
</feature>
<comment type="caution">
    <text evidence="8">The sequence shown here is derived from an EMBL/GenBank/DDBJ whole genome shotgun (WGS) entry which is preliminary data.</text>
</comment>
<comment type="similarity">
    <text evidence="6">Belongs to the MIP/aquaporin (TC 1.A.8) family.</text>
</comment>
<protein>
    <submittedName>
        <fullName evidence="8">MIP family channel protein</fullName>
    </submittedName>
</protein>
<evidence type="ECO:0000256" key="4">
    <source>
        <dbReference type="ARBA" id="ARBA00022989"/>
    </source>
</evidence>
<feature type="transmembrane region" description="Helical" evidence="7">
    <location>
        <begin position="35"/>
        <end position="56"/>
    </location>
</feature>
<name>B9XS29_PEDPL</name>